<organism evidence="1 2">
    <name type="scientific">Chaetomium strumarium</name>
    <dbReference type="NCBI Taxonomy" id="1170767"/>
    <lineage>
        <taxon>Eukaryota</taxon>
        <taxon>Fungi</taxon>
        <taxon>Dikarya</taxon>
        <taxon>Ascomycota</taxon>
        <taxon>Pezizomycotina</taxon>
        <taxon>Sordariomycetes</taxon>
        <taxon>Sordariomycetidae</taxon>
        <taxon>Sordariales</taxon>
        <taxon>Chaetomiaceae</taxon>
        <taxon>Chaetomium</taxon>
    </lineage>
</organism>
<reference evidence="1" key="1">
    <citation type="journal article" date="2023" name="Mol. Phylogenet. Evol.">
        <title>Genome-scale phylogeny and comparative genomics of the fungal order Sordariales.</title>
        <authorList>
            <person name="Hensen N."/>
            <person name="Bonometti L."/>
            <person name="Westerberg I."/>
            <person name="Brannstrom I.O."/>
            <person name="Guillou S."/>
            <person name="Cros-Aarteil S."/>
            <person name="Calhoun S."/>
            <person name="Haridas S."/>
            <person name="Kuo A."/>
            <person name="Mondo S."/>
            <person name="Pangilinan J."/>
            <person name="Riley R."/>
            <person name="LaButti K."/>
            <person name="Andreopoulos B."/>
            <person name="Lipzen A."/>
            <person name="Chen C."/>
            <person name="Yan M."/>
            <person name="Daum C."/>
            <person name="Ng V."/>
            <person name="Clum A."/>
            <person name="Steindorff A."/>
            <person name="Ohm R.A."/>
            <person name="Martin F."/>
            <person name="Silar P."/>
            <person name="Natvig D.O."/>
            <person name="Lalanne C."/>
            <person name="Gautier V."/>
            <person name="Ament-Velasquez S.L."/>
            <person name="Kruys A."/>
            <person name="Hutchinson M.I."/>
            <person name="Powell A.J."/>
            <person name="Barry K."/>
            <person name="Miller A.N."/>
            <person name="Grigoriev I.V."/>
            <person name="Debuchy R."/>
            <person name="Gladieux P."/>
            <person name="Hiltunen Thoren M."/>
            <person name="Johannesson H."/>
        </authorList>
    </citation>
    <scope>NUCLEOTIDE SEQUENCE</scope>
    <source>
        <strain evidence="1">CBS 333.67</strain>
    </source>
</reference>
<gene>
    <name evidence="1" type="ORF">B0T15DRAFT_398125</name>
</gene>
<accession>A0AAJ0GS79</accession>
<dbReference type="EMBL" id="JAUDZG010000004">
    <property type="protein sequence ID" value="KAK3304990.1"/>
    <property type="molecule type" value="Genomic_DNA"/>
</dbReference>
<protein>
    <submittedName>
        <fullName evidence="1">Uncharacterized protein</fullName>
    </submittedName>
</protein>
<keyword evidence="2" id="KW-1185">Reference proteome</keyword>
<name>A0AAJ0GS79_9PEZI</name>
<sequence length="123" mass="12687">YIASYLRSYGAQTRTGQLFNMATVHAPDCGEWSVYAHGTALALAKYIDNTVNSSVLFADIANTIDGGASATADQQATSLIGCGTRRGSFGVQVNASAPAYKASTYPAGYTPDGILIKIVASGA</sequence>
<comment type="caution">
    <text evidence="1">The sequence shown here is derived from an EMBL/GenBank/DDBJ whole genome shotgun (WGS) entry which is preliminary data.</text>
</comment>
<feature type="non-terminal residue" evidence="1">
    <location>
        <position position="1"/>
    </location>
</feature>
<proteinExistence type="predicted"/>
<evidence type="ECO:0000313" key="2">
    <source>
        <dbReference type="Proteomes" id="UP001273166"/>
    </source>
</evidence>
<dbReference type="GeneID" id="87883767"/>
<dbReference type="RefSeq" id="XP_062720770.1">
    <property type="nucleotide sequence ID" value="XM_062864938.1"/>
</dbReference>
<dbReference type="Proteomes" id="UP001273166">
    <property type="component" value="Unassembled WGS sequence"/>
</dbReference>
<evidence type="ECO:0000313" key="1">
    <source>
        <dbReference type="EMBL" id="KAK3304990.1"/>
    </source>
</evidence>
<dbReference type="AlphaFoldDB" id="A0AAJ0GS79"/>
<reference evidence="1" key="2">
    <citation type="submission" date="2023-06" db="EMBL/GenBank/DDBJ databases">
        <authorList>
            <consortium name="Lawrence Berkeley National Laboratory"/>
            <person name="Mondo S.J."/>
            <person name="Hensen N."/>
            <person name="Bonometti L."/>
            <person name="Westerberg I."/>
            <person name="Brannstrom I.O."/>
            <person name="Guillou S."/>
            <person name="Cros-Aarteil S."/>
            <person name="Calhoun S."/>
            <person name="Haridas S."/>
            <person name="Kuo A."/>
            <person name="Pangilinan J."/>
            <person name="Riley R."/>
            <person name="Labutti K."/>
            <person name="Andreopoulos B."/>
            <person name="Lipzen A."/>
            <person name="Chen C."/>
            <person name="Yanf M."/>
            <person name="Daum C."/>
            <person name="Ng V."/>
            <person name="Clum A."/>
            <person name="Steindorff A."/>
            <person name="Ohm R."/>
            <person name="Martin F."/>
            <person name="Silar P."/>
            <person name="Natvig D."/>
            <person name="Lalanne C."/>
            <person name="Gautier V."/>
            <person name="Ament-Velasquez S.L."/>
            <person name="Kruys A."/>
            <person name="Hutchinson M.I."/>
            <person name="Powell A.J."/>
            <person name="Barry K."/>
            <person name="Miller A.N."/>
            <person name="Grigoriev I.V."/>
            <person name="Debuchy R."/>
            <person name="Gladieux P."/>
            <person name="Thoren M.H."/>
            <person name="Johannesson H."/>
        </authorList>
    </citation>
    <scope>NUCLEOTIDE SEQUENCE</scope>
    <source>
        <strain evidence="1">CBS 333.67</strain>
    </source>
</reference>